<protein>
    <submittedName>
        <fullName evidence="2">DUF1376 domain-containing protein</fullName>
    </submittedName>
</protein>
<dbReference type="Pfam" id="PF07120">
    <property type="entry name" value="DUF1376"/>
    <property type="match status" value="1"/>
</dbReference>
<feature type="compositionally biased region" description="Low complexity" evidence="1">
    <location>
        <begin position="183"/>
        <end position="194"/>
    </location>
</feature>
<gene>
    <name evidence="2" type="ORF">CRM82_15230</name>
</gene>
<dbReference type="OrthoDB" id="5526813at2"/>
<keyword evidence="3" id="KW-1185">Reference proteome</keyword>
<dbReference type="AlphaFoldDB" id="A0A2A7UX08"/>
<sequence>MNYYPFHIGDYRSATMHLSNAEDLAYRRVLDWYYDTEQPLPLDTQWVARRLRVEARDLDTVLQDFFVRTGEGWVHERCGQEIAQFQQMLAKNRANGAKGGRPKKAVETDPQPVGWRPVGAGVAAATQPQGNQEPRTRNQEPEHPLAPDGAAGGGTPPKTPAAAPRHPVHPAHADHPSGRADPADLPAPHALPRPTGDNSHPLAGTVCQLMKRLGVGLVNPGNAKLNALLNAGVGVGQFEDAAHKALAAGKSFSYALGIVEREEREARALGAQLQKPRVAAQPVNRQEALEARNRAVGDAWLQKMQAQAQVQTPTQTQMQTQGAGHAR</sequence>
<proteinExistence type="predicted"/>
<evidence type="ECO:0000256" key="1">
    <source>
        <dbReference type="SAM" id="MobiDB-lite"/>
    </source>
</evidence>
<feature type="compositionally biased region" description="Basic and acidic residues" evidence="1">
    <location>
        <begin position="134"/>
        <end position="145"/>
    </location>
</feature>
<feature type="region of interest" description="Disordered" evidence="1">
    <location>
        <begin position="93"/>
        <end position="199"/>
    </location>
</feature>
<feature type="compositionally biased region" description="Low complexity" evidence="1">
    <location>
        <begin position="304"/>
        <end position="321"/>
    </location>
</feature>
<reference evidence="3" key="1">
    <citation type="submission" date="2017-09" db="EMBL/GenBank/DDBJ databases">
        <title>FDA dAtabase for Regulatory Grade micrObial Sequences (FDA-ARGOS): Supporting development and validation of Infectious Disease Dx tests.</title>
        <authorList>
            <person name="Minogue T."/>
            <person name="Wolcott M."/>
            <person name="Wasieloski L."/>
            <person name="Aguilar W."/>
            <person name="Moore D."/>
            <person name="Tallon L."/>
            <person name="Sadzewicz L."/>
            <person name="Ott S."/>
            <person name="Zhao X."/>
            <person name="Nagaraj S."/>
            <person name="Vavikolanu K."/>
            <person name="Aluvathingal J."/>
            <person name="Nadendla S."/>
            <person name="Sichtig H."/>
        </authorList>
    </citation>
    <scope>NUCLEOTIDE SEQUENCE [LARGE SCALE GENOMIC DNA]</scope>
    <source>
        <strain evidence="3">FDAARGOS_394</strain>
    </source>
</reference>
<dbReference type="Proteomes" id="UP000220246">
    <property type="component" value="Unassembled WGS sequence"/>
</dbReference>
<dbReference type="RefSeq" id="WP_083520211.1">
    <property type="nucleotide sequence ID" value="NZ_PDEA01000001.1"/>
</dbReference>
<comment type="caution">
    <text evidence="2">The sequence shown here is derived from an EMBL/GenBank/DDBJ whole genome shotgun (WGS) entry which is preliminary data.</text>
</comment>
<feature type="region of interest" description="Disordered" evidence="1">
    <location>
        <begin position="304"/>
        <end position="327"/>
    </location>
</feature>
<dbReference type="GeneID" id="80801976"/>
<evidence type="ECO:0000313" key="2">
    <source>
        <dbReference type="EMBL" id="PEH89774.1"/>
    </source>
</evidence>
<accession>A0A2A7UX08</accession>
<dbReference type="InterPro" id="IPR010781">
    <property type="entry name" value="DUF1376"/>
</dbReference>
<feature type="compositionally biased region" description="Basic and acidic residues" evidence="1">
    <location>
        <begin position="171"/>
        <end position="182"/>
    </location>
</feature>
<dbReference type="EMBL" id="PDEA01000001">
    <property type="protein sequence ID" value="PEH89774.1"/>
    <property type="molecule type" value="Genomic_DNA"/>
</dbReference>
<organism evidence="2 3">
    <name type="scientific">Comamonas terrigena</name>
    <dbReference type="NCBI Taxonomy" id="32013"/>
    <lineage>
        <taxon>Bacteria</taxon>
        <taxon>Pseudomonadati</taxon>
        <taxon>Pseudomonadota</taxon>
        <taxon>Betaproteobacteria</taxon>
        <taxon>Burkholderiales</taxon>
        <taxon>Comamonadaceae</taxon>
        <taxon>Comamonas</taxon>
    </lineage>
</organism>
<dbReference type="STRING" id="1219032.GCA_001515545_00405"/>
<name>A0A2A7UX08_COMTR</name>
<evidence type="ECO:0000313" key="3">
    <source>
        <dbReference type="Proteomes" id="UP000220246"/>
    </source>
</evidence>